<organism evidence="25">
    <name type="scientific">Gastrophysa viridula</name>
    <name type="common">Green dock beetle</name>
    <name type="synonym">Chrysomela viridula</name>
    <dbReference type="NCBI Taxonomy" id="154015"/>
    <lineage>
        <taxon>Eukaryota</taxon>
        <taxon>Metazoa</taxon>
        <taxon>Ecdysozoa</taxon>
        <taxon>Arthropoda</taxon>
        <taxon>Hexapoda</taxon>
        <taxon>Insecta</taxon>
        <taxon>Pterygota</taxon>
        <taxon>Neoptera</taxon>
        <taxon>Endopterygota</taxon>
        <taxon>Coleoptera</taxon>
        <taxon>Polyphaga</taxon>
        <taxon>Cucujiformia</taxon>
        <taxon>Chrysomeloidea</taxon>
        <taxon>Chrysomelidae</taxon>
        <taxon>Chrysomelinae</taxon>
        <taxon>Chrysomelini</taxon>
        <taxon>Gastrophysa</taxon>
    </lineage>
</organism>
<dbReference type="EMBL" id="HM347435">
    <property type="protein sequence ID" value="ADK11708.1"/>
    <property type="molecule type" value="mRNA"/>
</dbReference>
<accession>D9J2F4</accession>
<keyword evidence="8 18" id="KW-0479">Metal-binding</keyword>
<evidence type="ECO:0000256" key="12">
    <source>
        <dbReference type="ARBA" id="ARBA00023049"/>
    </source>
</evidence>
<keyword evidence="11 18" id="KW-0862">Zinc</keyword>
<evidence type="ECO:0000256" key="6">
    <source>
        <dbReference type="ARBA" id="ARBA00022622"/>
    </source>
</evidence>
<evidence type="ECO:0000256" key="4">
    <source>
        <dbReference type="ARBA" id="ARBA00022438"/>
    </source>
</evidence>
<gene>
    <name evidence="25" type="primary">APN2</name>
</gene>
<feature type="domain" description="Peptidase M1 membrane alanine aminopeptidase" evidence="22">
    <location>
        <begin position="262"/>
        <end position="472"/>
    </location>
</feature>
<dbReference type="Gene3D" id="1.25.50.20">
    <property type="match status" value="1"/>
</dbReference>
<dbReference type="GO" id="GO:0043171">
    <property type="term" value="P:peptide catabolic process"/>
    <property type="evidence" value="ECO:0007669"/>
    <property type="project" value="TreeGrafter"/>
</dbReference>
<dbReference type="InterPro" id="IPR001930">
    <property type="entry name" value="Peptidase_M1"/>
</dbReference>
<dbReference type="InterPro" id="IPR014782">
    <property type="entry name" value="Peptidase_M1_dom"/>
</dbReference>
<feature type="binding site" evidence="18">
    <location>
        <position position="339"/>
    </location>
    <ligand>
        <name>Zn(2+)</name>
        <dbReference type="ChEBI" id="CHEBI:29105"/>
        <note>catalytic</note>
    </ligand>
</feature>
<keyword evidence="4 20" id="KW-0031">Aminopeptidase</keyword>
<evidence type="ECO:0000256" key="13">
    <source>
        <dbReference type="ARBA" id="ARBA00023136"/>
    </source>
</evidence>
<keyword evidence="5" id="KW-1003">Cell membrane</keyword>
<keyword evidence="12 20" id="KW-0482">Metalloprotease</keyword>
<dbReference type="SUPFAM" id="SSF63737">
    <property type="entry name" value="Leukotriene A4 hydrolase N-terminal domain"/>
    <property type="match status" value="1"/>
</dbReference>
<feature type="domain" description="Aminopeptidase N-like N-terminal" evidence="24">
    <location>
        <begin position="35"/>
        <end position="224"/>
    </location>
</feature>
<evidence type="ECO:0000256" key="1">
    <source>
        <dbReference type="ARBA" id="ARBA00000098"/>
    </source>
</evidence>
<dbReference type="Pfam" id="PF11838">
    <property type="entry name" value="ERAP1_C"/>
    <property type="match status" value="1"/>
</dbReference>
<evidence type="ECO:0000256" key="7">
    <source>
        <dbReference type="ARBA" id="ARBA00022670"/>
    </source>
</evidence>
<feature type="signal peptide" evidence="21">
    <location>
        <begin position="1"/>
        <end position="17"/>
    </location>
</feature>
<dbReference type="GO" id="GO:0005886">
    <property type="term" value="C:plasma membrane"/>
    <property type="evidence" value="ECO:0007669"/>
    <property type="project" value="UniProtKB-SubCell"/>
</dbReference>
<feature type="binding site" evidence="18">
    <location>
        <position position="358"/>
    </location>
    <ligand>
        <name>Zn(2+)</name>
        <dbReference type="ChEBI" id="CHEBI:29105"/>
        <note>catalytic</note>
    </ligand>
</feature>
<dbReference type="GO" id="GO:0005737">
    <property type="term" value="C:cytoplasm"/>
    <property type="evidence" value="ECO:0007669"/>
    <property type="project" value="TreeGrafter"/>
</dbReference>
<keyword evidence="6" id="KW-0336">GPI-anchor</keyword>
<evidence type="ECO:0000256" key="19">
    <source>
        <dbReference type="PIRSR" id="PIRSR634016-4"/>
    </source>
</evidence>
<evidence type="ECO:0000256" key="15">
    <source>
        <dbReference type="ARBA" id="ARBA00023180"/>
    </source>
</evidence>
<evidence type="ECO:0000256" key="14">
    <source>
        <dbReference type="ARBA" id="ARBA00023157"/>
    </source>
</evidence>
<keyword evidence="20" id="KW-1133">Transmembrane helix</keyword>
<evidence type="ECO:0000256" key="17">
    <source>
        <dbReference type="PIRSR" id="PIRSR634016-1"/>
    </source>
</evidence>
<proteinExistence type="evidence at transcript level"/>
<protein>
    <recommendedName>
        <fullName evidence="20">Aminopeptidase</fullName>
        <ecNumber evidence="20">3.4.11.-</ecNumber>
    </recommendedName>
</protein>
<dbReference type="InterPro" id="IPR024571">
    <property type="entry name" value="ERAP1-like_C_dom"/>
</dbReference>
<evidence type="ECO:0000256" key="2">
    <source>
        <dbReference type="ARBA" id="ARBA00004609"/>
    </source>
</evidence>
<evidence type="ECO:0000256" key="9">
    <source>
        <dbReference type="ARBA" id="ARBA00022729"/>
    </source>
</evidence>
<dbReference type="Gene3D" id="2.60.40.1910">
    <property type="match status" value="1"/>
</dbReference>
<evidence type="ECO:0000256" key="18">
    <source>
        <dbReference type="PIRSR" id="PIRSR634016-3"/>
    </source>
</evidence>
<dbReference type="FunFam" id="1.25.50.20:FF:000001">
    <property type="entry name" value="Aminopeptidase"/>
    <property type="match status" value="1"/>
</dbReference>
<keyword evidence="16" id="KW-0449">Lipoprotein</keyword>
<sequence>MHLLPLATLLLVTLAEATNVTDSYKGYRLPETQVPHAYAVDLHLSESVFRGNETAFSGSVMITFQVTESTSEIKLHSAVSISDVNILSSTNENISVMNFTTNATTEILTIRLDNTTLNVSTDYALTIKYVGQLDTSNMMGLYRSQYEDGTGTQYLVTTQFQPTNARRAFPCFDEPRYKATFVLSITHPTELQAVSNTPFNSDLAFNDSYRTTVFTKTPTMSTYLLAFTVSGFTCTSGQKIDTNVTHQVCSRPDTESDRALAADFGTKIMNTYGELFDYKYQDMNIGKIHQVALPDFDAGAMENWGMVTYKESALLYNTNHSSNAMKQRVISIVAHEFAHMWFGNLVTLDWWDHTFLNEGFARYFQYFVLTKIPELAGFDMDKQFVVEQQQTAFVADASKSSQSLTSTSATPSEISLKFGTISYNKGASVIRMLENVMGSENFIKSLQEYLKQNAYASSVPEKLWNVLANSTPSENLPSNVSFIEVVTNWSEKAGFPLVKVSTNGSDVILTQKRFAYSESEDTQWYIPISYTLSGDEEKFTNSSAHIWLRPNTTYTLSNISENNEWIILNNRASAYYRVNYDTSLWKAIRLVLQNNLTVIDRINRAQIVDDSLNLARAGEILYSEAFQTLSYLRNETCYYPWYSAIEGFNYLMLRFGEDSVLGKKVRSMVLDLMQSVKTMSLMNVNESEHINTLKLQKVLTVACKLGDESCVQEAKELFMKSKNGSASIDKNVRSIVYCNALRYSDDIDSDWEYLWSELRNTSQVNEISNLIISLGCTKSTKYLRYYLEQSVNASSGIRKQNLPDLWASVYGSSTEGVDVAFDFLSENHVQIYAYFSKASTLLSAVVERFTSESQLQKLQSFINLLSSNSSMRLTAEGALANANRNFKWVSDKREDLERHFGISPSAASGFKVTVFAMLSALIIPMMILN</sequence>
<dbReference type="GO" id="GO:0005615">
    <property type="term" value="C:extracellular space"/>
    <property type="evidence" value="ECO:0007669"/>
    <property type="project" value="TreeGrafter"/>
</dbReference>
<evidence type="ECO:0000256" key="8">
    <source>
        <dbReference type="ARBA" id="ARBA00022723"/>
    </source>
</evidence>
<dbReference type="GO" id="GO:0016285">
    <property type="term" value="F:alanyl aminopeptidase activity"/>
    <property type="evidence" value="ECO:0007669"/>
    <property type="project" value="UniProtKB-EC"/>
</dbReference>
<keyword evidence="13 20" id="KW-0472">Membrane</keyword>
<feature type="chain" id="PRO_5003125659" description="Aminopeptidase" evidence="21">
    <location>
        <begin position="18"/>
        <end position="929"/>
    </location>
</feature>
<dbReference type="Pfam" id="PF01433">
    <property type="entry name" value="Peptidase_M1"/>
    <property type="match status" value="1"/>
</dbReference>
<comment type="subcellular location">
    <subcellularLocation>
        <location evidence="2">Cell membrane</location>
        <topology evidence="2">Lipid-anchor</topology>
        <topology evidence="2">GPI-anchor</topology>
    </subcellularLocation>
</comment>
<evidence type="ECO:0000256" key="3">
    <source>
        <dbReference type="ARBA" id="ARBA00010136"/>
    </source>
</evidence>
<dbReference type="InterPro" id="IPR042097">
    <property type="entry name" value="Aminopeptidase_N-like_N_sf"/>
</dbReference>
<dbReference type="PANTHER" id="PTHR11533:SF301">
    <property type="entry name" value="AMINOPEPTIDASE"/>
    <property type="match status" value="1"/>
</dbReference>
<dbReference type="FunFam" id="2.60.40.1730:FF:000013">
    <property type="entry name" value="Aminopeptidase"/>
    <property type="match status" value="1"/>
</dbReference>
<comment type="similarity">
    <text evidence="3 20">Belongs to the peptidase M1 family.</text>
</comment>
<dbReference type="Gene3D" id="1.10.390.10">
    <property type="entry name" value="Neutral Protease Domain 2"/>
    <property type="match status" value="1"/>
</dbReference>
<dbReference type="CDD" id="cd09601">
    <property type="entry name" value="M1_APN-Q_like"/>
    <property type="match status" value="1"/>
</dbReference>
<dbReference type="SUPFAM" id="SSF55486">
    <property type="entry name" value="Metalloproteases ('zincins'), catalytic domain"/>
    <property type="match status" value="1"/>
</dbReference>
<evidence type="ECO:0000259" key="23">
    <source>
        <dbReference type="Pfam" id="PF11838"/>
    </source>
</evidence>
<feature type="domain" description="ERAP1-like C-terminal" evidence="23">
    <location>
        <begin position="565"/>
        <end position="872"/>
    </location>
</feature>
<feature type="transmembrane region" description="Helical" evidence="20">
    <location>
        <begin position="908"/>
        <end position="928"/>
    </location>
</feature>
<evidence type="ECO:0000259" key="24">
    <source>
        <dbReference type="Pfam" id="PF17900"/>
    </source>
</evidence>
<evidence type="ECO:0000313" key="25">
    <source>
        <dbReference type="EMBL" id="ADK11708.1"/>
    </source>
</evidence>
<dbReference type="Gene3D" id="2.60.40.1730">
    <property type="entry name" value="tricorn interacting facor f3 domain"/>
    <property type="match status" value="1"/>
</dbReference>
<comment type="cofactor">
    <cofactor evidence="18 20">
        <name>Zn(2+)</name>
        <dbReference type="ChEBI" id="CHEBI:29105"/>
    </cofactor>
    <text evidence="18 20">Binds 1 zinc ion per subunit.</text>
</comment>
<dbReference type="GO" id="GO:0070006">
    <property type="term" value="F:metalloaminopeptidase activity"/>
    <property type="evidence" value="ECO:0007669"/>
    <property type="project" value="TreeGrafter"/>
</dbReference>
<dbReference type="InterPro" id="IPR027268">
    <property type="entry name" value="Peptidase_M4/M1_CTD_sf"/>
</dbReference>
<name>D9J2F4_GASVI</name>
<evidence type="ECO:0000256" key="16">
    <source>
        <dbReference type="ARBA" id="ARBA00023288"/>
    </source>
</evidence>
<evidence type="ECO:0000256" key="5">
    <source>
        <dbReference type="ARBA" id="ARBA00022475"/>
    </source>
</evidence>
<dbReference type="InterPro" id="IPR050344">
    <property type="entry name" value="Peptidase_M1_aminopeptidases"/>
</dbReference>
<evidence type="ECO:0000256" key="21">
    <source>
        <dbReference type="SAM" id="SignalP"/>
    </source>
</evidence>
<keyword evidence="10 20" id="KW-0378">Hydrolase</keyword>
<dbReference type="PANTHER" id="PTHR11533">
    <property type="entry name" value="PROTEASE M1 ZINC METALLOPROTEASE"/>
    <property type="match status" value="1"/>
</dbReference>
<dbReference type="InterPro" id="IPR034016">
    <property type="entry name" value="M1_APN-typ"/>
</dbReference>
<dbReference type="GO" id="GO:0042277">
    <property type="term" value="F:peptide binding"/>
    <property type="evidence" value="ECO:0007669"/>
    <property type="project" value="TreeGrafter"/>
</dbReference>
<dbReference type="GO" id="GO:0008270">
    <property type="term" value="F:zinc ion binding"/>
    <property type="evidence" value="ECO:0007669"/>
    <property type="project" value="UniProtKB-UniRule"/>
</dbReference>
<dbReference type="InterPro" id="IPR045357">
    <property type="entry name" value="Aminopeptidase_N-like_N"/>
</dbReference>
<dbReference type="GO" id="GO:0006508">
    <property type="term" value="P:proteolysis"/>
    <property type="evidence" value="ECO:0007669"/>
    <property type="project" value="UniProtKB-KW"/>
</dbReference>
<dbReference type="Pfam" id="PF17900">
    <property type="entry name" value="Peptidase_M1_N"/>
    <property type="match status" value="1"/>
</dbReference>
<feature type="binding site" evidence="18">
    <location>
        <position position="335"/>
    </location>
    <ligand>
        <name>Zn(2+)</name>
        <dbReference type="ChEBI" id="CHEBI:29105"/>
        <note>catalytic</note>
    </ligand>
</feature>
<keyword evidence="20" id="KW-0812">Transmembrane</keyword>
<reference evidence="25" key="1">
    <citation type="submission" date="2010-05" db="EMBL/GenBank/DDBJ databases">
        <title>Identification of GPI-anchored aminopeptidases N from Coleoptera.</title>
        <authorList>
            <person name="Pauchet Y."/>
        </authorList>
    </citation>
    <scope>NUCLEOTIDE SEQUENCE</scope>
    <source>
        <tissue evidence="25">Midgut</tissue>
    </source>
</reference>
<keyword evidence="9 21" id="KW-0732">Signal</keyword>
<feature type="active site" description="Proton acceptor" evidence="17">
    <location>
        <position position="336"/>
    </location>
</feature>
<evidence type="ECO:0000256" key="11">
    <source>
        <dbReference type="ARBA" id="ARBA00022833"/>
    </source>
</evidence>
<comment type="catalytic activity">
    <reaction evidence="1">
        <text>Release of an N-terminal amino acid, Xaa-|-Yaa- from a peptide, amide or arylamide. Xaa is preferably Ala, but may be most amino acids including Pro (slow action). When a terminal hydrophobic residue is followed by a prolyl residue, the two may be released as an intact Xaa-Pro dipeptide.</text>
        <dbReference type="EC" id="3.4.11.2"/>
    </reaction>
</comment>
<dbReference type="GO" id="GO:0098552">
    <property type="term" value="C:side of membrane"/>
    <property type="evidence" value="ECO:0007669"/>
    <property type="project" value="UniProtKB-KW"/>
</dbReference>
<dbReference type="FunFam" id="2.60.40.1910:FF:000008">
    <property type="entry name" value="Aminopeptidase"/>
    <property type="match status" value="1"/>
</dbReference>
<evidence type="ECO:0000259" key="22">
    <source>
        <dbReference type="Pfam" id="PF01433"/>
    </source>
</evidence>
<keyword evidence="14" id="KW-1015">Disulfide bond</keyword>
<evidence type="ECO:0000256" key="10">
    <source>
        <dbReference type="ARBA" id="ARBA00022801"/>
    </source>
</evidence>
<keyword evidence="7 20" id="KW-0645">Protease</keyword>
<dbReference type="AlphaFoldDB" id="D9J2F4"/>
<keyword evidence="15" id="KW-0325">Glycoprotein</keyword>
<feature type="site" description="Transition state stabilizer" evidence="19">
    <location>
        <position position="423"/>
    </location>
</feature>
<dbReference type="FunFam" id="1.10.390.10:FF:000013">
    <property type="entry name" value="Aminopeptidase N"/>
    <property type="match status" value="1"/>
</dbReference>
<dbReference type="PRINTS" id="PR00756">
    <property type="entry name" value="ALADIPTASE"/>
</dbReference>
<dbReference type="EC" id="3.4.11.-" evidence="20"/>
<evidence type="ECO:0000256" key="20">
    <source>
        <dbReference type="RuleBase" id="RU364040"/>
    </source>
</evidence>